<sequence>MAVPDKDALIGPTVTEAQFKTNLGAIVDFIKPIESQSPNYATTALLTASRPVKNQSYAKALDTGKVWYWNKPAGSPEGNYWVETELSDLDQAITYTDGQFNLAIKRAVFETLSQLFGLAKSDDPTKIGVLLDGVGRILLGYDLEKDTGIYAGMLEQVVEIVPGLKLYNDGRYLGLLGDSSRQILIGYDMLNDVPIIAGLEELIAGLELPNQKPLVKAVNHILFYGQSLSVGATATTILSSSQPYFNVTFDTGPRKDSAANSVIPLVEQFNNPSSDGYDNRGETCCSGAANYASRAMMLENGIDPHDHVIFASTAGHGGYRIDQLEKGTAWYNFFIEHVSEAKRLNGDDYKVQVVCWVQGENDAITSTQTPYNVYREKLEKLQVDANADIKAITGQTDDVKFITYQMSYAARTWADQALVQLHLCQQSDKFLMATPVYHMPYAIDNIHLTNVGYKWMGAYFGRAYKQLIVDNRKPDFINPKVAQLIGDEIHINFDVPKAPLVLDTTTLALTTDHGFKVLVNGSKATISNITAQEDKVILKISEPPTGEVKVRYALDYLGTGINLTGGASGNLRDSTTDQIEIAGVMKPLYHVCPHFELTAFVDKGI</sequence>
<dbReference type="InterPro" id="IPR005181">
    <property type="entry name" value="SASA"/>
</dbReference>
<dbReference type="InterPro" id="IPR036514">
    <property type="entry name" value="SGNH_hydro_sf"/>
</dbReference>
<evidence type="ECO:0000313" key="3">
    <source>
        <dbReference type="Proteomes" id="UP000634608"/>
    </source>
</evidence>
<feature type="domain" description="Sialate O-acetylesterase" evidence="1">
    <location>
        <begin position="313"/>
        <end position="465"/>
    </location>
</feature>
<proteinExistence type="predicted"/>
<comment type="caution">
    <text evidence="2">The sequence shown here is derived from an EMBL/GenBank/DDBJ whole genome shotgun (WGS) entry which is preliminary data.</text>
</comment>
<dbReference type="Gene3D" id="3.40.50.1110">
    <property type="entry name" value="SGNH hydrolase"/>
    <property type="match status" value="1"/>
</dbReference>
<dbReference type="AlphaFoldDB" id="A0A8I0KAG2"/>
<name>A0A8I0KAG2_ACIBA</name>
<organism evidence="2 3">
    <name type="scientific">Acinetobacter baumannii</name>
    <dbReference type="NCBI Taxonomy" id="470"/>
    <lineage>
        <taxon>Bacteria</taxon>
        <taxon>Pseudomonadati</taxon>
        <taxon>Pseudomonadota</taxon>
        <taxon>Gammaproteobacteria</taxon>
        <taxon>Moraxellales</taxon>
        <taxon>Moraxellaceae</taxon>
        <taxon>Acinetobacter</taxon>
        <taxon>Acinetobacter calcoaceticus/baumannii complex</taxon>
    </lineage>
</organism>
<dbReference type="GO" id="GO:0016788">
    <property type="term" value="F:hydrolase activity, acting on ester bonds"/>
    <property type="evidence" value="ECO:0007669"/>
    <property type="project" value="UniProtKB-ARBA"/>
</dbReference>
<gene>
    <name evidence="2" type="ORF">IAG11_08670</name>
</gene>
<dbReference type="RefSeq" id="WP_000290423.1">
    <property type="nucleotide sequence ID" value="NZ_CAJHFR010000003.1"/>
</dbReference>
<dbReference type="SUPFAM" id="SSF52266">
    <property type="entry name" value="SGNH hydrolase"/>
    <property type="match status" value="1"/>
</dbReference>
<keyword evidence="2" id="KW-0378">Hydrolase</keyword>
<evidence type="ECO:0000313" key="2">
    <source>
        <dbReference type="EMBL" id="MBD0219965.1"/>
    </source>
</evidence>
<accession>A0A8I0KAG2</accession>
<reference evidence="2" key="1">
    <citation type="submission" date="2020-08" db="EMBL/GenBank/DDBJ databases">
        <title>Diversity of carbapenem-resistant Acinetobacter baumannii and bacteriophage-mediated spread of the Oxa23 carbapenemase.</title>
        <authorList>
            <person name="Abouelfetouh A."/>
            <person name="Mattock J."/>
            <person name="Turner D."/>
            <person name="Li E."/>
            <person name="Evans B.A."/>
        </authorList>
    </citation>
    <scope>NUCLEOTIDE SEQUENCE</scope>
    <source>
        <strain evidence="2">A86</strain>
    </source>
</reference>
<dbReference type="Pfam" id="PF03629">
    <property type="entry name" value="SASA"/>
    <property type="match status" value="1"/>
</dbReference>
<dbReference type="Proteomes" id="UP000634608">
    <property type="component" value="Unassembled WGS sequence"/>
</dbReference>
<protein>
    <submittedName>
        <fullName evidence="2">SGNH/GDSL hydrolase family protein</fullName>
    </submittedName>
</protein>
<dbReference type="EMBL" id="JACSVK010000017">
    <property type="protein sequence ID" value="MBD0219965.1"/>
    <property type="molecule type" value="Genomic_DNA"/>
</dbReference>
<evidence type="ECO:0000259" key="1">
    <source>
        <dbReference type="Pfam" id="PF03629"/>
    </source>
</evidence>